<dbReference type="KEGG" id="ldo:LDBPK_070720"/>
<dbReference type="AlphaFoldDB" id="E9B965"/>
<feature type="compositionally biased region" description="Basic residues" evidence="1">
    <location>
        <begin position="145"/>
        <end position="155"/>
    </location>
</feature>
<dbReference type="EMBL" id="FR799594">
    <property type="protein sequence ID" value="CBZ31788.1"/>
    <property type="molecule type" value="Genomic_DNA"/>
</dbReference>
<gene>
    <name evidence="3" type="ORF">LDBPK_070720</name>
</gene>
<proteinExistence type="predicted"/>
<dbReference type="GeneID" id="13391877"/>
<dbReference type="InterPro" id="IPR004014">
    <property type="entry name" value="ATPase_P-typ_cation-transptr_N"/>
</dbReference>
<dbReference type="VEuPathDB" id="TriTrypDB:LdBPK_070720.1"/>
<organism evidence="3 4">
    <name type="scientific">Leishmania donovani</name>
    <dbReference type="NCBI Taxonomy" id="5661"/>
    <lineage>
        <taxon>Eukaryota</taxon>
        <taxon>Discoba</taxon>
        <taxon>Euglenozoa</taxon>
        <taxon>Kinetoplastea</taxon>
        <taxon>Metakinetoplastina</taxon>
        <taxon>Trypanosomatida</taxon>
        <taxon>Trypanosomatidae</taxon>
        <taxon>Leishmaniinae</taxon>
        <taxon>Leishmania</taxon>
    </lineage>
</organism>
<evidence type="ECO:0000256" key="1">
    <source>
        <dbReference type="SAM" id="MobiDB-lite"/>
    </source>
</evidence>
<reference evidence="4" key="2">
    <citation type="submission" date="2011-02" db="EMBL/GenBank/DDBJ databases">
        <title>Whole genome sequencing of Leishmania donovani clinical lines reveals dynamic variation related to drug resistance.</title>
        <authorList>
            <person name="Downing T."/>
            <person name="Imamura H."/>
            <person name="Sanders M."/>
            <person name="Decuypere S."/>
            <person name="Hertz-Fowler C."/>
            <person name="Clark T.G."/>
            <person name="Rijal S."/>
            <person name="Sundar S."/>
            <person name="Quail M.A."/>
            <person name="De Doncker S."/>
            <person name="Maes I."/>
            <person name="Vanaerschot M."/>
            <person name="Stark O."/>
            <person name="Schonian G."/>
            <person name="Dujardin J.C."/>
            <person name="Berriman M."/>
        </authorList>
    </citation>
    <scope>NUCLEOTIDE SEQUENCE [LARGE SCALE GENOMIC DNA]</scope>
    <source>
        <strain evidence="4">BPK282A1</strain>
    </source>
</reference>
<dbReference type="Proteomes" id="UP000008980">
    <property type="component" value="Chromosome 7"/>
</dbReference>
<reference evidence="3 4" key="1">
    <citation type="journal article" date="2011" name="Genome Res.">
        <title>Whole genome sequencing of multiple Leishmania donovani clinical isolates provides insights into population structure and mechanisms of drug resistance.</title>
        <authorList>
            <person name="Downing T."/>
            <person name="Imamura H."/>
            <person name="Decuypere S."/>
            <person name="Clark T.G."/>
            <person name="Coombs G.H."/>
            <person name="Cotton J.A."/>
            <person name="Hilley J.D."/>
            <person name="de Doncker S."/>
            <person name="Maes I."/>
            <person name="Mottram J.C."/>
            <person name="Quail M.A."/>
            <person name="Rijal S."/>
            <person name="Sanders M."/>
            <person name="Schonian G."/>
            <person name="Stark O."/>
            <person name="Sundar S."/>
            <person name="Vanaerschot M."/>
            <person name="Hertz-Fowler C."/>
            <person name="Dujardin J.C."/>
            <person name="Berriman M."/>
        </authorList>
    </citation>
    <scope>NUCLEOTIDE SEQUENCE [LARGE SCALE GENOMIC DNA]</scope>
    <source>
        <strain evidence="3 4">BPK282A1</strain>
    </source>
</reference>
<sequence>MYASTRKNPFPILPDSYVHLVHGSCVLITLNATPTLRKTSSHRKRGAHAYPKKKTGQEAIQHTHAPFGPPFPPSLFCFSASRPPSLQQPLPTFFCFVSVLPTLDPSLCLASLTRPPPDQCRRHHRHQPRLRLSFSSLLLSQTDKRHARDRRRGRSKTPPTTTTGRQVGTQATAQDNLHTRVTFHPCPLRTEARTWGHPFMRASEMEDHHAPLPLSGATGTFRSYGTYTYDVHEFDRMRKEDLASSVRQRFTKRSHTVIMGGENFGAGVQDSLEDIFARANEATPMYEKLGKVEGIANTLHTSLKNGVDGNTVEARRAFFGKNALPEEP</sequence>
<feature type="compositionally biased region" description="Polar residues" evidence="1">
    <location>
        <begin position="157"/>
        <end position="170"/>
    </location>
</feature>
<protein>
    <submittedName>
        <fullName evidence="3">Vacuolar-type Ca2+-ATPase, putative</fullName>
    </submittedName>
</protein>
<accession>E9B965</accession>
<name>E9B965_LEIDO</name>
<feature type="region of interest" description="Disordered" evidence="1">
    <location>
        <begin position="115"/>
        <end position="170"/>
    </location>
</feature>
<evidence type="ECO:0000313" key="4">
    <source>
        <dbReference type="Proteomes" id="UP000008980"/>
    </source>
</evidence>
<feature type="domain" description="Cation-transporting P-type ATPase N-terminal" evidence="2">
    <location>
        <begin position="289"/>
        <end position="328"/>
    </location>
</feature>
<evidence type="ECO:0000313" key="3">
    <source>
        <dbReference type="EMBL" id="CBZ31788.1"/>
    </source>
</evidence>
<evidence type="ECO:0000259" key="2">
    <source>
        <dbReference type="Pfam" id="PF00690"/>
    </source>
</evidence>
<dbReference type="SUPFAM" id="SSF81665">
    <property type="entry name" value="Calcium ATPase, transmembrane domain M"/>
    <property type="match status" value="1"/>
</dbReference>
<dbReference type="InterPro" id="IPR023298">
    <property type="entry name" value="ATPase_P-typ_TM_dom_sf"/>
</dbReference>
<feature type="compositionally biased region" description="Low complexity" evidence="1">
    <location>
        <begin position="130"/>
        <end position="140"/>
    </location>
</feature>
<dbReference type="Pfam" id="PF00690">
    <property type="entry name" value="Cation_ATPase_N"/>
    <property type="match status" value="1"/>
</dbReference>
<feature type="non-terminal residue" evidence="3">
    <location>
        <position position="328"/>
    </location>
</feature>
<dbReference type="RefSeq" id="XP_003858511.1">
    <property type="nucleotide sequence ID" value="XM_003858463.1"/>
</dbReference>